<feature type="compositionally biased region" description="Basic and acidic residues" evidence="1">
    <location>
        <begin position="324"/>
        <end position="333"/>
    </location>
</feature>
<protein>
    <submittedName>
        <fullName evidence="3">Uncharacterized protein</fullName>
    </submittedName>
</protein>
<name>A0AAV3Y880_9GAST</name>
<comment type="caution">
    <text evidence="3">The sequence shown here is derived from an EMBL/GenBank/DDBJ whole genome shotgun (WGS) entry which is preliminary data.</text>
</comment>
<evidence type="ECO:0000256" key="1">
    <source>
        <dbReference type="SAM" id="MobiDB-lite"/>
    </source>
</evidence>
<accession>A0AAV3Y880</accession>
<sequence length="333" mass="36465">MCQFFNQPLHIVTLIAVIMLTTKSHAKVAEPETELWTYYMIRSETDLRSSEAETMTVHARIFSRRSNNNITACLCVNGPSALGWCYLGEAENGQEKVVNVSFEKPGLQSNLTCQFYVTVGKSYLYCNSLLVNGTKNCPSLQACISKETVLVCPTDGPCVAWCDINGTFKLLGNNASQSDGEVKAPAKVTHHLGHDVIGVMAGAGVLGLLCIACCVVDKVRNSTYWILRHPKKRKEEIRHLSTGTWSSTGPPTRSSISSEPTFVLGQGIPIYMHPKKKQPRSTSLPTITELCNVSTLCTTASCNDIDDNVAHTDIGENNEAGNNDARDNYQDKL</sequence>
<dbReference type="AlphaFoldDB" id="A0AAV3Y880"/>
<dbReference type="Proteomes" id="UP000735302">
    <property type="component" value="Unassembled WGS sequence"/>
</dbReference>
<evidence type="ECO:0000313" key="3">
    <source>
        <dbReference type="EMBL" id="GFN78278.1"/>
    </source>
</evidence>
<evidence type="ECO:0000256" key="2">
    <source>
        <dbReference type="SAM" id="SignalP"/>
    </source>
</evidence>
<reference evidence="3 4" key="1">
    <citation type="journal article" date="2021" name="Elife">
        <title>Chloroplast acquisition without the gene transfer in kleptoplastic sea slugs, Plakobranchus ocellatus.</title>
        <authorList>
            <person name="Maeda T."/>
            <person name="Takahashi S."/>
            <person name="Yoshida T."/>
            <person name="Shimamura S."/>
            <person name="Takaki Y."/>
            <person name="Nagai Y."/>
            <person name="Toyoda A."/>
            <person name="Suzuki Y."/>
            <person name="Arimoto A."/>
            <person name="Ishii H."/>
            <person name="Satoh N."/>
            <person name="Nishiyama T."/>
            <person name="Hasebe M."/>
            <person name="Maruyama T."/>
            <person name="Minagawa J."/>
            <person name="Obokata J."/>
            <person name="Shigenobu S."/>
        </authorList>
    </citation>
    <scope>NUCLEOTIDE SEQUENCE [LARGE SCALE GENOMIC DNA]</scope>
</reference>
<feature type="region of interest" description="Disordered" evidence="1">
    <location>
        <begin position="313"/>
        <end position="333"/>
    </location>
</feature>
<keyword evidence="2" id="KW-0732">Signal</keyword>
<dbReference type="EMBL" id="BLXT01000588">
    <property type="protein sequence ID" value="GFN78278.1"/>
    <property type="molecule type" value="Genomic_DNA"/>
</dbReference>
<organism evidence="3 4">
    <name type="scientific">Plakobranchus ocellatus</name>
    <dbReference type="NCBI Taxonomy" id="259542"/>
    <lineage>
        <taxon>Eukaryota</taxon>
        <taxon>Metazoa</taxon>
        <taxon>Spiralia</taxon>
        <taxon>Lophotrochozoa</taxon>
        <taxon>Mollusca</taxon>
        <taxon>Gastropoda</taxon>
        <taxon>Heterobranchia</taxon>
        <taxon>Euthyneura</taxon>
        <taxon>Panpulmonata</taxon>
        <taxon>Sacoglossa</taxon>
        <taxon>Placobranchoidea</taxon>
        <taxon>Plakobranchidae</taxon>
        <taxon>Plakobranchus</taxon>
    </lineage>
</organism>
<proteinExistence type="predicted"/>
<evidence type="ECO:0000313" key="4">
    <source>
        <dbReference type="Proteomes" id="UP000735302"/>
    </source>
</evidence>
<feature type="chain" id="PRO_5043360321" evidence="2">
    <location>
        <begin position="27"/>
        <end position="333"/>
    </location>
</feature>
<keyword evidence="4" id="KW-1185">Reference proteome</keyword>
<gene>
    <name evidence="3" type="ORF">PoB_000478400</name>
</gene>
<feature type="signal peptide" evidence="2">
    <location>
        <begin position="1"/>
        <end position="26"/>
    </location>
</feature>